<comment type="caution">
    <text evidence="2">The sequence shown here is derived from an EMBL/GenBank/DDBJ whole genome shotgun (WGS) entry which is preliminary data.</text>
</comment>
<reference evidence="2 3" key="1">
    <citation type="submission" date="2021-05" db="EMBL/GenBank/DDBJ databases">
        <title>Genome Assembly of Synthetic Allotetraploid Brassica napus Reveals Homoeologous Exchanges between Subgenomes.</title>
        <authorList>
            <person name="Davis J.T."/>
        </authorList>
    </citation>
    <scope>NUCLEOTIDE SEQUENCE [LARGE SCALE GENOMIC DNA]</scope>
    <source>
        <strain evidence="3">cv. Da-Ae</strain>
        <tissue evidence="2">Seedling</tissue>
    </source>
</reference>
<dbReference type="EMBL" id="JAGKQM010000003">
    <property type="protein sequence ID" value="KAH0931098.1"/>
    <property type="molecule type" value="Genomic_DNA"/>
</dbReference>
<dbReference type="PANTHER" id="PTHR34131:SF3">
    <property type="entry name" value="(RAP ANNOTATION RELEASE2) GALACTOSE-BINDING LIKE DOMAIN CONTAINING PROTEIN"/>
    <property type="match status" value="1"/>
</dbReference>
<accession>A0ABQ8DPD8</accession>
<keyword evidence="3" id="KW-1185">Reference proteome</keyword>
<gene>
    <name evidence="2" type="ORF">HID58_008215</name>
</gene>
<sequence>MRYAASMVNRVSCDSTLEGSSEQRITSDAVIEVNIEVSFAFRVFPVGAIEATGTQVLDQILRLMLPRFLSQLSKDYQAMGFRRHFKATSWDWRDLIVDQNGPYLAQRSLHLFQMCSCKMTIDECNNLWSRHGRVLHGHVLFIREDNCGTDVVGKVFNAEDTNRRTYSCTTNNAFDHTVVTGGPSSSNAKTKPEEEEVKFPWSRNPGHDNVVTPAQSETRKLEVVDEEEFEILPLFVAKSRFGRRRSGREHTPVYA</sequence>
<proteinExistence type="predicted"/>
<feature type="region of interest" description="Disordered" evidence="1">
    <location>
        <begin position="179"/>
        <end position="215"/>
    </location>
</feature>
<evidence type="ECO:0000313" key="2">
    <source>
        <dbReference type="EMBL" id="KAH0931098.1"/>
    </source>
</evidence>
<dbReference type="Pfam" id="PF09366">
    <property type="entry name" value="DUF1997"/>
    <property type="match status" value="1"/>
</dbReference>
<dbReference type="InterPro" id="IPR018971">
    <property type="entry name" value="DUF1997"/>
</dbReference>
<dbReference type="PANTHER" id="PTHR34131">
    <property type="entry name" value="(RAP ANNOTATION RELEASE2) GALACTOSE-BINDING LIKE DOMAIN CONTAINING PROTEIN"/>
    <property type="match status" value="1"/>
</dbReference>
<evidence type="ECO:0000256" key="1">
    <source>
        <dbReference type="SAM" id="MobiDB-lite"/>
    </source>
</evidence>
<protein>
    <submittedName>
        <fullName evidence="2">Uncharacterized protein</fullName>
    </submittedName>
</protein>
<organism evidence="2 3">
    <name type="scientific">Brassica napus</name>
    <name type="common">Rape</name>
    <dbReference type="NCBI Taxonomy" id="3708"/>
    <lineage>
        <taxon>Eukaryota</taxon>
        <taxon>Viridiplantae</taxon>
        <taxon>Streptophyta</taxon>
        <taxon>Embryophyta</taxon>
        <taxon>Tracheophyta</taxon>
        <taxon>Spermatophyta</taxon>
        <taxon>Magnoliopsida</taxon>
        <taxon>eudicotyledons</taxon>
        <taxon>Gunneridae</taxon>
        <taxon>Pentapetalae</taxon>
        <taxon>rosids</taxon>
        <taxon>malvids</taxon>
        <taxon>Brassicales</taxon>
        <taxon>Brassicaceae</taxon>
        <taxon>Brassiceae</taxon>
        <taxon>Brassica</taxon>
    </lineage>
</organism>
<dbReference type="Proteomes" id="UP000824890">
    <property type="component" value="Unassembled WGS sequence"/>
</dbReference>
<name>A0ABQ8DPD8_BRANA</name>
<evidence type="ECO:0000313" key="3">
    <source>
        <dbReference type="Proteomes" id="UP000824890"/>
    </source>
</evidence>